<evidence type="ECO:0000313" key="5">
    <source>
        <dbReference type="EMBL" id="CAG7717069.1"/>
    </source>
</evidence>
<dbReference type="GO" id="GO:0016757">
    <property type="term" value="F:glycosyltransferase activity"/>
    <property type="evidence" value="ECO:0007669"/>
    <property type="project" value="UniProtKB-UniRule"/>
</dbReference>
<comment type="subcellular location">
    <subcellularLocation>
        <location evidence="3">Golgi apparatus</location>
        <location evidence="3">Golgi stack membrane</location>
        <topology evidence="3">Single-pass type II membrane protein</topology>
    </subcellularLocation>
</comment>
<dbReference type="Proteomes" id="UP000708208">
    <property type="component" value="Unassembled WGS sequence"/>
</dbReference>
<dbReference type="EMBL" id="CAJVCH010043144">
    <property type="protein sequence ID" value="CAG7717069.1"/>
    <property type="molecule type" value="Genomic_DNA"/>
</dbReference>
<gene>
    <name evidence="5" type="ORF">AFUS01_LOCUS6545</name>
</gene>
<name>A0A8J2JZR8_9HEXA</name>
<reference evidence="5" key="1">
    <citation type="submission" date="2021-06" db="EMBL/GenBank/DDBJ databases">
        <authorList>
            <person name="Hodson N. C."/>
            <person name="Mongue J. A."/>
            <person name="Jaron S. K."/>
        </authorList>
    </citation>
    <scope>NUCLEOTIDE SEQUENCE</scope>
</reference>
<keyword evidence="3" id="KW-0333">Golgi apparatus</keyword>
<keyword evidence="3" id="KW-0812">Transmembrane</keyword>
<dbReference type="GO" id="GO:0032580">
    <property type="term" value="C:Golgi cisterna membrane"/>
    <property type="evidence" value="ECO:0007669"/>
    <property type="project" value="UniProtKB-SubCell"/>
</dbReference>
<accession>A0A8J2JZR8</accession>
<proteinExistence type="inferred from homology"/>
<comment type="caution">
    <text evidence="5">The sequence shown here is derived from an EMBL/GenBank/DDBJ whole genome shotgun (WGS) entry which is preliminary data.</text>
</comment>
<evidence type="ECO:0000256" key="1">
    <source>
        <dbReference type="ARBA" id="ARBA00005606"/>
    </source>
</evidence>
<dbReference type="EC" id="2.4.1.-" evidence="3"/>
<evidence type="ECO:0000256" key="3">
    <source>
        <dbReference type="RuleBase" id="RU003832"/>
    </source>
</evidence>
<evidence type="ECO:0000256" key="2">
    <source>
        <dbReference type="ARBA" id="ARBA00023266"/>
    </source>
</evidence>
<dbReference type="AlphaFoldDB" id="A0A8J2JZR8"/>
<evidence type="ECO:0000259" key="4">
    <source>
        <dbReference type="Pfam" id="PF00852"/>
    </source>
</evidence>
<dbReference type="FunFam" id="3.40.50.11660:FF:000004">
    <property type="entry name" value="Glycoprotein 3-alpha-L-fucosyltransferase A"/>
    <property type="match status" value="1"/>
</dbReference>
<feature type="domain" description="Fucosyltransferase C-terminal" evidence="4">
    <location>
        <begin position="283"/>
        <end position="445"/>
    </location>
</feature>
<dbReference type="OrthoDB" id="10252446at2759"/>
<dbReference type="Pfam" id="PF05694">
    <property type="entry name" value="SBP56"/>
    <property type="match status" value="1"/>
</dbReference>
<comment type="similarity">
    <text evidence="1">Belongs to the selenium-binding protein family.</text>
</comment>
<keyword evidence="6" id="KW-1185">Reference proteome</keyword>
<dbReference type="PANTHER" id="PTHR23300">
    <property type="entry name" value="METHANETHIOL OXIDASE"/>
    <property type="match status" value="1"/>
</dbReference>
<dbReference type="PANTHER" id="PTHR23300:SF0">
    <property type="entry name" value="METHANETHIOL OXIDASE"/>
    <property type="match status" value="1"/>
</dbReference>
<keyword evidence="3" id="KW-0808">Transferase</keyword>
<evidence type="ECO:0000313" key="6">
    <source>
        <dbReference type="Proteomes" id="UP000708208"/>
    </source>
</evidence>
<dbReference type="InterPro" id="IPR055270">
    <property type="entry name" value="Glyco_tran_10_C"/>
</dbReference>
<sequence>MFIDIFSVFPIIGNDINDYVQVQTEVKLNSVRTVRDENELEPMRLQIKAEEFKKTNTESARRSLEEQELLLKDSAIVHRHYWNVIRNANSSFELVKLSEDERAELKDIFKRRSLWGTVRSESFEKSGFSSEYDWRVMRQLLWQYLANDIYSDFLQVFQNDTKKIVLRDGFDWWNYKGGQILECPGAFNGRCEMLQRDDIMSPFDAIISAVDAFHKKSFTVGRNVSNILFILESPFASPRRTLYRPNDFLASYWRGAEIPAPYATWAYYDPKIRGREQKRNYAKGKTKMAAMFVSNCNAINDRLAYVEELQKYMSVDVYGSCGNGVLKCNRGNKLCFDDNLEKNYRFYLAFENSNCRDYITEKFFSNALEHDVIPIVMGGHPADYKARAPQNSYIHTEDFSSPEHLAKYLNSLANNDSLYNDYFRWKGTGKFIDTNFLCRVCAMMWYMEVDPPQIRKGAMRWQPVRDDTDRMCVPRHEWTHKYPSAGDKMSCQSNKCNDGPGYKDPLSAMQGPREKLLYIVCVQPDTKKPDYLVTVNVDPESKDYSKIIHRLKMLHLGDELHHSGWNICSSCHGCSTVNRDKLILPCLGSDRVYIVDVGTDPQAPVIHTVIEPQEIHKHGLATPHTIHCLPQGEIMISTMGDPQGEGKGSYIMLDALNDFKVKGKWSEDVSKYGYDFWYQPYHNIMVSSEWGAPKSFKKGFIPGEIAEHYGHSLNFWEWKERKLVQTIDLGPEGLTPLEVRFLHNPLAPEGYVGCALAGTVWRYYKTDDPEKPWAAEIVITIPPKDVEGWLLPKMPGVISDILISLDDRFLYVSSWIHGNIRQYDITDTRNPKLVGQIHLGGSLLEGGPVKVIYDPELKEQPKPVIVQGRKLTGSPQMIQLSLDGKRLYVTNSLFRPWDEQFYPELIKTGSVLCQVDVDTVNGGLVLNEDFLVDFGNEPDGPVLAHEIRYPGGDCTSDIWLAPQK</sequence>
<dbReference type="GO" id="GO:0008430">
    <property type="term" value="F:selenium binding"/>
    <property type="evidence" value="ECO:0007669"/>
    <property type="project" value="InterPro"/>
</dbReference>
<organism evidence="5 6">
    <name type="scientific">Allacma fusca</name>
    <dbReference type="NCBI Taxonomy" id="39272"/>
    <lineage>
        <taxon>Eukaryota</taxon>
        <taxon>Metazoa</taxon>
        <taxon>Ecdysozoa</taxon>
        <taxon>Arthropoda</taxon>
        <taxon>Hexapoda</taxon>
        <taxon>Collembola</taxon>
        <taxon>Symphypleona</taxon>
        <taxon>Sminthuridae</taxon>
        <taxon>Allacma</taxon>
    </lineage>
</organism>
<keyword evidence="2" id="KW-0711">Selenium</keyword>
<comment type="similarity">
    <text evidence="3">Belongs to the glycosyltransferase 10 family.</text>
</comment>
<dbReference type="InterPro" id="IPR008826">
    <property type="entry name" value="Se-bd"/>
</dbReference>
<dbReference type="Pfam" id="PF00852">
    <property type="entry name" value="Glyco_transf_10"/>
    <property type="match status" value="1"/>
</dbReference>
<keyword evidence="3" id="KW-0328">Glycosyltransferase</keyword>
<protein>
    <recommendedName>
        <fullName evidence="3">Fucosyltransferase</fullName>
        <ecNumber evidence="3">2.4.1.-</ecNumber>
    </recommendedName>
</protein>
<keyword evidence="3" id="KW-0472">Membrane</keyword>